<sequence length="250" mass="28660">MKIFRYFIAVLFIIIGILLVLANVGAVQFNLGNTWKLIYSIFFVVIGLKWLVDFLMKKGGSWVFGSFFLIFGSLLLLDWFHIIYFTFWDVFKLWPLLIVYIGVMLISGKSHIVIEHKGKRSGKTKEKKYGNSVFTVGSHEYNKENWKVQPMSLRTLAGDFYFDFTKAFIPEKNIPITVNSFAGDVNIIMPENVAFRVEASVNAGDIEVLGQTADGINRTLIYETDDYDDVERKIDFKIHLKAGSIRVDQV</sequence>
<protein>
    <recommendedName>
        <fullName evidence="6">Cell wall-active antibiotics response LiaF-like C-terminal domain-containing protein</fullName>
    </recommendedName>
</protein>
<feature type="transmembrane region" description="Helical" evidence="1">
    <location>
        <begin position="7"/>
        <end position="31"/>
    </location>
</feature>
<keyword evidence="1" id="KW-0472">Membrane</keyword>
<keyword evidence="5" id="KW-1185">Reference proteome</keyword>
<dbReference type="InterPro" id="IPR024425">
    <property type="entry name" value="LiaF-like_C"/>
</dbReference>
<dbReference type="InterPro" id="IPR016975">
    <property type="entry name" value="Cell_wall_LiaF"/>
</dbReference>
<comment type="caution">
    <text evidence="4">The sequence shown here is derived from an EMBL/GenBank/DDBJ whole genome shotgun (WGS) entry which is preliminary data.</text>
</comment>
<evidence type="ECO:0000256" key="1">
    <source>
        <dbReference type="SAM" id="Phobius"/>
    </source>
</evidence>
<evidence type="ECO:0000259" key="3">
    <source>
        <dbReference type="Pfam" id="PF22570"/>
    </source>
</evidence>
<feature type="domain" description="LiaF transmembrane" evidence="3">
    <location>
        <begin position="7"/>
        <end position="111"/>
    </location>
</feature>
<name>A0A494ZX61_9BACI</name>
<feature type="transmembrane region" description="Helical" evidence="1">
    <location>
        <begin position="62"/>
        <end position="87"/>
    </location>
</feature>
<feature type="transmembrane region" description="Helical" evidence="1">
    <location>
        <begin position="93"/>
        <end position="114"/>
    </location>
</feature>
<organism evidence="4 5">
    <name type="scientific">Oceanobacillus halophilus</name>
    <dbReference type="NCBI Taxonomy" id="930130"/>
    <lineage>
        <taxon>Bacteria</taxon>
        <taxon>Bacillati</taxon>
        <taxon>Bacillota</taxon>
        <taxon>Bacilli</taxon>
        <taxon>Bacillales</taxon>
        <taxon>Bacillaceae</taxon>
        <taxon>Oceanobacillus</taxon>
    </lineage>
</organism>
<keyword evidence="1" id="KW-1133">Transmembrane helix</keyword>
<dbReference type="Pfam" id="PF09922">
    <property type="entry name" value="LiaF-like_C"/>
    <property type="match status" value="1"/>
</dbReference>
<evidence type="ECO:0000313" key="4">
    <source>
        <dbReference type="EMBL" id="RKQ31286.1"/>
    </source>
</evidence>
<dbReference type="InterPro" id="IPR047793">
    <property type="entry name" value="LiaF_C"/>
</dbReference>
<dbReference type="GO" id="GO:0016020">
    <property type="term" value="C:membrane"/>
    <property type="evidence" value="ECO:0007669"/>
    <property type="project" value="InterPro"/>
</dbReference>
<reference evidence="4 5" key="1">
    <citation type="journal article" date="2016" name="Int. J. Syst. Evol. Microbiol.">
        <title>Oceanobacillus halophilus sp. nov., a novel moderately halophilic bacterium from a hypersaline lake.</title>
        <authorList>
            <person name="Amoozegar M.A."/>
            <person name="Bagheri M."/>
            <person name="Makhdoumi A."/>
            <person name="Nikou M.M."/>
            <person name="Fazeli S.A.S."/>
            <person name="Schumann P."/>
            <person name="Sproer C."/>
            <person name="Sanchez-Porro C."/>
            <person name="Ventosa A."/>
        </authorList>
    </citation>
    <scope>NUCLEOTIDE SEQUENCE [LARGE SCALE GENOMIC DNA]</scope>
    <source>
        <strain evidence="4 5">DSM 23996</strain>
    </source>
</reference>
<keyword evidence="1" id="KW-0812">Transmembrane</keyword>
<feature type="transmembrane region" description="Helical" evidence="1">
    <location>
        <begin position="37"/>
        <end position="55"/>
    </location>
</feature>
<accession>A0A494ZX61</accession>
<gene>
    <name evidence="4" type="ORF">D8M06_14535</name>
</gene>
<dbReference type="Pfam" id="PF22570">
    <property type="entry name" value="LiaF-TM"/>
    <property type="match status" value="1"/>
</dbReference>
<evidence type="ECO:0008006" key="6">
    <source>
        <dbReference type="Google" id="ProtNLM"/>
    </source>
</evidence>
<dbReference type="EMBL" id="RBZP01000014">
    <property type="protein sequence ID" value="RKQ31286.1"/>
    <property type="molecule type" value="Genomic_DNA"/>
</dbReference>
<proteinExistence type="predicted"/>
<dbReference type="NCBIfam" id="NF040535">
    <property type="entry name" value="LiaF_C_term"/>
    <property type="match status" value="1"/>
</dbReference>
<dbReference type="InterPro" id="IPR054331">
    <property type="entry name" value="LiaF_TM"/>
</dbReference>
<dbReference type="AlphaFoldDB" id="A0A494ZX61"/>
<dbReference type="PIRSF" id="PIRSF031509">
    <property type="entry name" value="Cell_wall_LiaF/YvqF"/>
    <property type="match status" value="1"/>
</dbReference>
<dbReference type="Proteomes" id="UP000269301">
    <property type="component" value="Unassembled WGS sequence"/>
</dbReference>
<evidence type="ECO:0000313" key="5">
    <source>
        <dbReference type="Proteomes" id="UP000269301"/>
    </source>
</evidence>
<evidence type="ECO:0000259" key="2">
    <source>
        <dbReference type="Pfam" id="PF09922"/>
    </source>
</evidence>
<dbReference type="OrthoDB" id="1953204at2"/>
<dbReference type="RefSeq" id="WP_121205166.1">
    <property type="nucleotide sequence ID" value="NZ_RBZP01000014.1"/>
</dbReference>
<feature type="domain" description="Cell wall-active antibiotics response LiaF-like C-terminal" evidence="2">
    <location>
        <begin position="136"/>
        <end position="247"/>
    </location>
</feature>